<dbReference type="InParanoid" id="F4RA06"/>
<feature type="region of interest" description="Disordered" evidence="1">
    <location>
        <begin position="442"/>
        <end position="511"/>
    </location>
</feature>
<dbReference type="Proteomes" id="UP000001072">
    <property type="component" value="Unassembled WGS sequence"/>
</dbReference>
<feature type="compositionally biased region" description="Basic and acidic residues" evidence="1">
    <location>
        <begin position="502"/>
        <end position="511"/>
    </location>
</feature>
<dbReference type="GeneID" id="18936649"/>
<evidence type="ECO:0000313" key="2">
    <source>
        <dbReference type="EMBL" id="EGG10625.1"/>
    </source>
</evidence>
<dbReference type="HOGENOM" id="CLU_042076_0_0_1"/>
<feature type="compositionally biased region" description="Polar residues" evidence="1">
    <location>
        <begin position="458"/>
        <end position="472"/>
    </location>
</feature>
<name>F4RA06_MELLP</name>
<dbReference type="RefSeq" id="XP_007406094.1">
    <property type="nucleotide sequence ID" value="XM_007406032.1"/>
</dbReference>
<evidence type="ECO:0000313" key="3">
    <source>
        <dbReference type="Proteomes" id="UP000001072"/>
    </source>
</evidence>
<evidence type="ECO:0000256" key="1">
    <source>
        <dbReference type="SAM" id="MobiDB-lite"/>
    </source>
</evidence>
<protein>
    <submittedName>
        <fullName evidence="2">Uncharacterized protein</fullName>
    </submittedName>
</protein>
<accession>F4RA06</accession>
<feature type="compositionally biased region" description="Basic and acidic residues" evidence="1">
    <location>
        <begin position="447"/>
        <end position="456"/>
    </location>
</feature>
<keyword evidence="3" id="KW-1185">Reference proteome</keyword>
<reference evidence="3" key="1">
    <citation type="journal article" date="2011" name="Proc. Natl. Acad. Sci. U.S.A.">
        <title>Obligate biotrophy features unraveled by the genomic analysis of rust fungi.</title>
        <authorList>
            <person name="Duplessis S."/>
            <person name="Cuomo C.A."/>
            <person name="Lin Y.-C."/>
            <person name="Aerts A."/>
            <person name="Tisserant E."/>
            <person name="Veneault-Fourrey C."/>
            <person name="Joly D.L."/>
            <person name="Hacquard S."/>
            <person name="Amselem J."/>
            <person name="Cantarel B.L."/>
            <person name="Chiu R."/>
            <person name="Coutinho P.M."/>
            <person name="Feau N."/>
            <person name="Field M."/>
            <person name="Frey P."/>
            <person name="Gelhaye E."/>
            <person name="Goldberg J."/>
            <person name="Grabherr M.G."/>
            <person name="Kodira C.D."/>
            <person name="Kohler A."/>
            <person name="Kuees U."/>
            <person name="Lindquist E.A."/>
            <person name="Lucas S.M."/>
            <person name="Mago R."/>
            <person name="Mauceli E."/>
            <person name="Morin E."/>
            <person name="Murat C."/>
            <person name="Pangilinan J.L."/>
            <person name="Park R."/>
            <person name="Pearson M."/>
            <person name="Quesneville H."/>
            <person name="Rouhier N."/>
            <person name="Sakthikumar S."/>
            <person name="Salamov A.A."/>
            <person name="Schmutz J."/>
            <person name="Selles B."/>
            <person name="Shapiro H."/>
            <person name="Tanguay P."/>
            <person name="Tuskan G.A."/>
            <person name="Henrissat B."/>
            <person name="Van de Peer Y."/>
            <person name="Rouze P."/>
            <person name="Ellis J.G."/>
            <person name="Dodds P.N."/>
            <person name="Schein J.E."/>
            <person name="Zhong S."/>
            <person name="Hamelin R.C."/>
            <person name="Grigoriev I.V."/>
            <person name="Szabo L.J."/>
            <person name="Martin F."/>
        </authorList>
    </citation>
    <scope>NUCLEOTIDE SEQUENCE [LARGE SCALE GENOMIC DNA]</scope>
    <source>
        <strain evidence="3">98AG31 / pathotype 3-4-7</strain>
    </source>
</reference>
<sequence length="598" mass="65814">MLSNDLFLVRAGFLIGDPSFETHERDTHCTAMESPAGTSDGRKCDDEIFSWIPLKTWLSTNIPFLVKSFSGTSYRLQAHIKMPYEPIRNFIHEDENPDEVFDPPYLIADGDDAPARHPTLERLWRQGTESRWLMEESQSFTIGVTFKIHTNDIVEVTPGMAKSSSTSKVTAAKKQAAPPPVFAVIDSSDFKDGQVLDFKVFLYGKSLNELKEFVSDVCDRYFTGIKKVVLNSVLAPLLNWNASVGSKKTKLIDFKSYQEFVVNLGKSRSSKGNINIILEKAQVKQKKNAQATGAMAYIQGTAGANPMAAELAASKEATAAAQEETSAVKAAKDLELEAATIYQEHLEKALGGDGVILTAPWDPNFFYRFSHRCAFIWATAVRDGLTSRGIPPNTAEYKREMFKNTVLHNSMNIDNRVKKRYPVPSPTPNVTTSRVSNRRSFFANAPAEEKKVKEEPISPSTSKRTLEASTSRDAVAAPKKIKSEGTSGITPSKSISLLTSDDVPKSEHEGSSSDVEFVVTHATLLDDFLLECDVPRTDLATRAILRNAGVSSWTDLVPSVQMTANVLTGHGMSFSLASRLIDAAEEADFLYSYSPPAN</sequence>
<feature type="compositionally biased region" description="Polar residues" evidence="1">
    <location>
        <begin position="484"/>
        <end position="499"/>
    </location>
</feature>
<dbReference type="VEuPathDB" id="FungiDB:MELLADRAFT_93657"/>
<gene>
    <name evidence="2" type="ORF">MELLADRAFT_93657</name>
</gene>
<dbReference type="EMBL" id="GL883094">
    <property type="protein sequence ID" value="EGG10625.1"/>
    <property type="molecule type" value="Genomic_DNA"/>
</dbReference>
<dbReference type="KEGG" id="mlr:MELLADRAFT_93657"/>
<dbReference type="AlphaFoldDB" id="F4RA06"/>
<proteinExistence type="predicted"/>
<organism evidence="3">
    <name type="scientific">Melampsora larici-populina (strain 98AG31 / pathotype 3-4-7)</name>
    <name type="common">Poplar leaf rust fungus</name>
    <dbReference type="NCBI Taxonomy" id="747676"/>
    <lineage>
        <taxon>Eukaryota</taxon>
        <taxon>Fungi</taxon>
        <taxon>Dikarya</taxon>
        <taxon>Basidiomycota</taxon>
        <taxon>Pucciniomycotina</taxon>
        <taxon>Pucciniomycetes</taxon>
        <taxon>Pucciniales</taxon>
        <taxon>Melampsoraceae</taxon>
        <taxon>Melampsora</taxon>
    </lineage>
</organism>